<dbReference type="InterPro" id="IPR044742">
    <property type="entry name" value="DEAD/DEAH_RhlB"/>
</dbReference>
<reference evidence="12" key="1">
    <citation type="journal article" date="2021" name="PeerJ">
        <title>Extensive microbial diversity within the chicken gut microbiome revealed by metagenomics and culture.</title>
        <authorList>
            <person name="Gilroy R."/>
            <person name="Ravi A."/>
            <person name="Getino M."/>
            <person name="Pursley I."/>
            <person name="Horton D.L."/>
            <person name="Alikhan N.F."/>
            <person name="Baker D."/>
            <person name="Gharbi K."/>
            <person name="Hall N."/>
            <person name="Watson M."/>
            <person name="Adriaenssens E.M."/>
            <person name="Foster-Nyarko E."/>
            <person name="Jarju S."/>
            <person name="Secka A."/>
            <person name="Antonio M."/>
            <person name="Oren A."/>
            <person name="Chaudhuri R.R."/>
            <person name="La Ragione R."/>
            <person name="Hildebrand F."/>
            <person name="Pallen M.J."/>
        </authorList>
    </citation>
    <scope>NUCLEOTIDE SEQUENCE</scope>
    <source>
        <strain evidence="12">Gambia15-2214</strain>
    </source>
</reference>
<evidence type="ECO:0000313" key="13">
    <source>
        <dbReference type="Proteomes" id="UP000823914"/>
    </source>
</evidence>
<evidence type="ECO:0000313" key="12">
    <source>
        <dbReference type="EMBL" id="MBU3849166.1"/>
    </source>
</evidence>
<dbReference type="PROSITE" id="PS51194">
    <property type="entry name" value="HELICASE_CTER"/>
    <property type="match status" value="1"/>
</dbReference>
<dbReference type="Proteomes" id="UP000823914">
    <property type="component" value="Unassembled WGS sequence"/>
</dbReference>
<dbReference type="SUPFAM" id="SSF52540">
    <property type="entry name" value="P-loop containing nucleoside triphosphate hydrolases"/>
    <property type="match status" value="1"/>
</dbReference>
<dbReference type="GO" id="GO:0016787">
    <property type="term" value="F:hydrolase activity"/>
    <property type="evidence" value="ECO:0007669"/>
    <property type="project" value="UniProtKB-KW"/>
</dbReference>
<keyword evidence="5 7" id="KW-0067">ATP-binding</keyword>
<dbReference type="SMART" id="SM00490">
    <property type="entry name" value="HELICc"/>
    <property type="match status" value="1"/>
</dbReference>
<dbReference type="InterPro" id="IPR012677">
    <property type="entry name" value="Nucleotide-bd_a/b_plait_sf"/>
</dbReference>
<evidence type="ECO:0000256" key="6">
    <source>
        <dbReference type="PROSITE-ProRule" id="PRU00552"/>
    </source>
</evidence>
<feature type="domain" description="DEAD-box RNA helicase Q" evidence="11">
    <location>
        <begin position="5"/>
        <end position="33"/>
    </location>
</feature>
<feature type="domain" description="Helicase ATP-binding" evidence="9">
    <location>
        <begin position="37"/>
        <end position="207"/>
    </location>
</feature>
<dbReference type="EC" id="3.6.4.13" evidence="1"/>
<feature type="short sequence motif" description="Q motif" evidence="6">
    <location>
        <begin position="5"/>
        <end position="33"/>
    </location>
</feature>
<dbReference type="CDD" id="cd00268">
    <property type="entry name" value="DEADc"/>
    <property type="match status" value="1"/>
</dbReference>
<sequence length="610" mass="68193">MDELISFEDLGLDEATLAAVEKKGFETPSPIQVLAIPRLLEGDANVIAKARTGTGKTAAFGLPLVQTIRKNTGAVEALVLTPTRELALQVCKEIGSFSTGLYPRMTAIYGGQSMGEQLRALKKGVEIVVGTPGRVQDHLERGSLDLSKIKYFILDEADEMLDMGFIDDIEAIFSRANPDSRILLFSATMPAPILKIASKFMGEYEIVEEEATPETPVLTEQKYILVRERDKLEAVVRIIDISPDFYGLIFTQTKADADTLSRQLDERGYEVAALHGDISQMQREKILYRFRNRKTRILVATDVAARGIDIEGLTHVINYSLPFDSSTYIHRIGRTGRAGSYGVAITLVRPEERRKLEHLKSAIRRNVKGTLKEEKIPSVDTVLNAKRSRLFDTMKTSLQEKGEVSQESVFAKMASELCEQGNPEEVLASVLEVFYGKHLDAHRYSEILPIENPRFGGSGSVGANQTRLYVQLGRRDRMFPREIAEFFSTLLGIPQRLVDRIEVSDSFSLVSLPKDAAQRALQLSRDDRRLPHMHVDSKSEDFKDKGAKGRSGKNRHFDEGRSKKSGGYGKQGHREYFDGSYGREKNRQSFASGKKRVEGGAALYKRKLPK</sequence>
<evidence type="ECO:0000259" key="9">
    <source>
        <dbReference type="PROSITE" id="PS51192"/>
    </source>
</evidence>
<dbReference type="PANTHER" id="PTHR47963:SF8">
    <property type="entry name" value="ATP-DEPENDENT RNA HELICASE DEAD"/>
    <property type="match status" value="1"/>
</dbReference>
<evidence type="ECO:0000256" key="8">
    <source>
        <dbReference type="SAM" id="MobiDB-lite"/>
    </source>
</evidence>
<dbReference type="PROSITE" id="PS51195">
    <property type="entry name" value="Q_MOTIF"/>
    <property type="match status" value="1"/>
</dbReference>
<evidence type="ECO:0000256" key="3">
    <source>
        <dbReference type="ARBA" id="ARBA00022801"/>
    </source>
</evidence>
<name>A0A9E2NY04_9SPIR</name>
<dbReference type="PROSITE" id="PS00039">
    <property type="entry name" value="DEAD_ATP_HELICASE"/>
    <property type="match status" value="1"/>
</dbReference>
<proteinExistence type="inferred from homology"/>
<comment type="similarity">
    <text evidence="7">Belongs to the DEAD box helicase family.</text>
</comment>
<dbReference type="InterPro" id="IPR011545">
    <property type="entry name" value="DEAD/DEAH_box_helicase_dom"/>
</dbReference>
<dbReference type="InterPro" id="IPR001650">
    <property type="entry name" value="Helicase_C-like"/>
</dbReference>
<keyword evidence="3 7" id="KW-0378">Hydrolase</keyword>
<dbReference type="CDD" id="cd18787">
    <property type="entry name" value="SF2_C_DEAD"/>
    <property type="match status" value="1"/>
</dbReference>
<dbReference type="InterPro" id="IPR027417">
    <property type="entry name" value="P-loop_NTPase"/>
</dbReference>
<dbReference type="Gene3D" id="3.30.70.330">
    <property type="match status" value="1"/>
</dbReference>
<dbReference type="CDD" id="cd12252">
    <property type="entry name" value="RRM_DbpA"/>
    <property type="match status" value="1"/>
</dbReference>
<dbReference type="PROSITE" id="PS51192">
    <property type="entry name" value="HELICASE_ATP_BIND_1"/>
    <property type="match status" value="1"/>
</dbReference>
<dbReference type="EMBL" id="JAHLFV010000027">
    <property type="protein sequence ID" value="MBU3849166.1"/>
    <property type="molecule type" value="Genomic_DNA"/>
</dbReference>
<dbReference type="InterPro" id="IPR005580">
    <property type="entry name" value="DbpA/CsdA_RNA-bd_dom"/>
</dbReference>
<evidence type="ECO:0000256" key="7">
    <source>
        <dbReference type="RuleBase" id="RU000492"/>
    </source>
</evidence>
<dbReference type="SMART" id="SM00487">
    <property type="entry name" value="DEXDc"/>
    <property type="match status" value="1"/>
</dbReference>
<feature type="compositionally biased region" description="Basic and acidic residues" evidence="8">
    <location>
        <begin position="524"/>
        <end position="547"/>
    </location>
</feature>
<dbReference type="PANTHER" id="PTHR47963">
    <property type="entry name" value="DEAD-BOX ATP-DEPENDENT RNA HELICASE 47, MITOCHONDRIAL"/>
    <property type="match status" value="1"/>
</dbReference>
<accession>A0A9E2NY04</accession>
<dbReference type="Pfam" id="PF00271">
    <property type="entry name" value="Helicase_C"/>
    <property type="match status" value="1"/>
</dbReference>
<evidence type="ECO:0000259" key="11">
    <source>
        <dbReference type="PROSITE" id="PS51195"/>
    </source>
</evidence>
<dbReference type="Pfam" id="PF03880">
    <property type="entry name" value="DbpA"/>
    <property type="match status" value="1"/>
</dbReference>
<evidence type="ECO:0000256" key="5">
    <source>
        <dbReference type="ARBA" id="ARBA00022840"/>
    </source>
</evidence>
<evidence type="ECO:0000259" key="10">
    <source>
        <dbReference type="PROSITE" id="PS51194"/>
    </source>
</evidence>
<reference evidence="12" key="2">
    <citation type="submission" date="2021-04" db="EMBL/GenBank/DDBJ databases">
        <authorList>
            <person name="Gilroy R."/>
        </authorList>
    </citation>
    <scope>NUCLEOTIDE SEQUENCE</scope>
    <source>
        <strain evidence="12">Gambia15-2214</strain>
    </source>
</reference>
<dbReference type="GO" id="GO:0005524">
    <property type="term" value="F:ATP binding"/>
    <property type="evidence" value="ECO:0007669"/>
    <property type="project" value="UniProtKB-KW"/>
</dbReference>
<dbReference type="InterPro" id="IPR014014">
    <property type="entry name" value="RNA_helicase_DEAD_Q_motif"/>
</dbReference>
<dbReference type="GO" id="GO:0003724">
    <property type="term" value="F:RNA helicase activity"/>
    <property type="evidence" value="ECO:0007669"/>
    <property type="project" value="UniProtKB-EC"/>
</dbReference>
<organism evidence="12 13">
    <name type="scientific">Candidatus Treponema excrementipullorum</name>
    <dbReference type="NCBI Taxonomy" id="2838768"/>
    <lineage>
        <taxon>Bacteria</taxon>
        <taxon>Pseudomonadati</taxon>
        <taxon>Spirochaetota</taxon>
        <taxon>Spirochaetia</taxon>
        <taxon>Spirochaetales</taxon>
        <taxon>Treponemataceae</taxon>
        <taxon>Treponema</taxon>
    </lineage>
</organism>
<feature type="region of interest" description="Disordered" evidence="8">
    <location>
        <begin position="522"/>
        <end position="610"/>
    </location>
</feature>
<dbReference type="InterPro" id="IPR050547">
    <property type="entry name" value="DEAD_box_RNA_helicases"/>
</dbReference>
<evidence type="ECO:0000256" key="2">
    <source>
        <dbReference type="ARBA" id="ARBA00022741"/>
    </source>
</evidence>
<dbReference type="Gene3D" id="3.40.50.300">
    <property type="entry name" value="P-loop containing nucleotide triphosphate hydrolases"/>
    <property type="match status" value="2"/>
</dbReference>
<dbReference type="InterPro" id="IPR014001">
    <property type="entry name" value="Helicase_ATP-bd"/>
</dbReference>
<evidence type="ECO:0000256" key="4">
    <source>
        <dbReference type="ARBA" id="ARBA00022806"/>
    </source>
</evidence>
<comment type="caution">
    <text evidence="12">The sequence shown here is derived from an EMBL/GenBank/DDBJ whole genome shotgun (WGS) entry which is preliminary data.</text>
</comment>
<protein>
    <recommendedName>
        <fullName evidence="1">RNA helicase</fullName>
        <ecNumber evidence="1">3.6.4.13</ecNumber>
    </recommendedName>
</protein>
<dbReference type="GO" id="GO:0003723">
    <property type="term" value="F:RNA binding"/>
    <property type="evidence" value="ECO:0007669"/>
    <property type="project" value="TreeGrafter"/>
</dbReference>
<evidence type="ECO:0000256" key="1">
    <source>
        <dbReference type="ARBA" id="ARBA00012552"/>
    </source>
</evidence>
<keyword evidence="2 7" id="KW-0547">Nucleotide-binding</keyword>
<dbReference type="InterPro" id="IPR000629">
    <property type="entry name" value="RNA-helicase_DEAD-box_CS"/>
</dbReference>
<dbReference type="Pfam" id="PF00270">
    <property type="entry name" value="DEAD"/>
    <property type="match status" value="1"/>
</dbReference>
<keyword evidence="4 7" id="KW-0347">Helicase</keyword>
<feature type="compositionally biased region" description="Basic and acidic residues" evidence="8">
    <location>
        <begin position="572"/>
        <end position="587"/>
    </location>
</feature>
<dbReference type="AlphaFoldDB" id="A0A9E2NY04"/>
<feature type="domain" description="Helicase C-terminal" evidence="10">
    <location>
        <begin position="218"/>
        <end position="378"/>
    </location>
</feature>
<gene>
    <name evidence="12" type="ORF">IAA16_01210</name>
</gene>